<sequence length="192" mass="21660">MTHLYINKSFIIMAEEKTIEQKAAETILQTPVEVKVGSKTYMTAPPSTATLILASEAVSRLPHVVLDPKNVVEESLSIAKDCRALGDIVAIFILGAKNLKEKVKVQKNREKRYLWGLFKRQVVEEVEEVIDRKAELAQELLEELTPAELYDLTVTVLQRMNLTDFFGLTTFLIEINLMRQTKVETEATAPGQ</sequence>
<reference evidence="1" key="1">
    <citation type="journal article" date="2021" name="Proc. Natl. Acad. Sci. U.S.A.">
        <title>A Catalog of Tens of Thousands of Viruses from Human Metagenomes Reveals Hidden Associations with Chronic Diseases.</title>
        <authorList>
            <person name="Tisza M.J."/>
            <person name="Buck C.B."/>
        </authorList>
    </citation>
    <scope>NUCLEOTIDE SEQUENCE</scope>
    <source>
        <strain evidence="1">CtOiG6</strain>
    </source>
</reference>
<evidence type="ECO:0000313" key="1">
    <source>
        <dbReference type="EMBL" id="DAD88304.1"/>
    </source>
</evidence>
<proteinExistence type="predicted"/>
<accession>A0A8S5N1F1</accession>
<dbReference type="EMBL" id="BK015038">
    <property type="protein sequence ID" value="DAD88304.1"/>
    <property type="molecule type" value="Genomic_DNA"/>
</dbReference>
<organism evidence="1">
    <name type="scientific">Siphoviridae sp. ctOiG6</name>
    <dbReference type="NCBI Taxonomy" id="2826313"/>
    <lineage>
        <taxon>Viruses</taxon>
        <taxon>Duplodnaviria</taxon>
        <taxon>Heunggongvirae</taxon>
        <taxon>Uroviricota</taxon>
        <taxon>Caudoviricetes</taxon>
    </lineage>
</organism>
<protein>
    <submittedName>
        <fullName evidence="1">Uncharacterized protein</fullName>
    </submittedName>
</protein>
<name>A0A8S5N1F1_9CAUD</name>